<name>A0A507BE20_9PEZI</name>
<keyword evidence="3 8" id="KW-0349">Heme</keyword>
<keyword evidence="12" id="KW-1185">Reference proteome</keyword>
<dbReference type="OrthoDB" id="1470350at2759"/>
<dbReference type="SUPFAM" id="SSF48264">
    <property type="entry name" value="Cytochrome P450"/>
    <property type="match status" value="1"/>
</dbReference>
<dbReference type="InterPro" id="IPR017972">
    <property type="entry name" value="Cyt_P450_CS"/>
</dbReference>
<keyword evidence="4 8" id="KW-0479">Metal-binding</keyword>
<dbReference type="PRINTS" id="PR00463">
    <property type="entry name" value="EP450I"/>
</dbReference>
<reference evidence="11 12" key="1">
    <citation type="submission" date="2019-06" db="EMBL/GenBank/DDBJ databases">
        <title>Draft genome sequence of the filamentous fungus Phialemoniopsis curvata isolated from diesel fuel.</title>
        <authorList>
            <person name="Varaljay V.A."/>
            <person name="Lyon W.J."/>
            <person name="Crouch A.L."/>
            <person name="Drake C.E."/>
            <person name="Hollomon J.M."/>
            <person name="Nadeau L.J."/>
            <person name="Nunn H.S."/>
            <person name="Stevenson B.S."/>
            <person name="Bojanowski C.L."/>
            <person name="Crookes-Goodson W.J."/>
        </authorList>
    </citation>
    <scope>NUCLEOTIDE SEQUENCE [LARGE SCALE GENOMIC DNA]</scope>
    <source>
        <strain evidence="11 12">D216</strain>
    </source>
</reference>
<dbReference type="PROSITE" id="PS00086">
    <property type="entry name" value="CYTOCHROME_P450"/>
    <property type="match status" value="1"/>
</dbReference>
<keyword evidence="10" id="KW-0472">Membrane</keyword>
<evidence type="ECO:0000256" key="4">
    <source>
        <dbReference type="ARBA" id="ARBA00022723"/>
    </source>
</evidence>
<keyword evidence="7 9" id="KW-0503">Monooxygenase</keyword>
<dbReference type="EMBL" id="SKBQ01000138">
    <property type="protein sequence ID" value="TPX17566.1"/>
    <property type="molecule type" value="Genomic_DNA"/>
</dbReference>
<dbReference type="InterPro" id="IPR002401">
    <property type="entry name" value="Cyt_P450_E_grp-I"/>
</dbReference>
<feature type="binding site" description="axial binding residue" evidence="8">
    <location>
        <position position="443"/>
    </location>
    <ligand>
        <name>heme</name>
        <dbReference type="ChEBI" id="CHEBI:30413"/>
    </ligand>
    <ligandPart>
        <name>Fe</name>
        <dbReference type="ChEBI" id="CHEBI:18248"/>
    </ligandPart>
</feature>
<dbReference type="Proteomes" id="UP000319257">
    <property type="component" value="Unassembled WGS sequence"/>
</dbReference>
<dbReference type="CDD" id="cd11058">
    <property type="entry name" value="CYP60B-like"/>
    <property type="match status" value="1"/>
</dbReference>
<evidence type="ECO:0000256" key="1">
    <source>
        <dbReference type="ARBA" id="ARBA00001971"/>
    </source>
</evidence>
<dbReference type="PANTHER" id="PTHR24305">
    <property type="entry name" value="CYTOCHROME P450"/>
    <property type="match status" value="1"/>
</dbReference>
<dbReference type="PRINTS" id="PR00385">
    <property type="entry name" value="P450"/>
</dbReference>
<dbReference type="GO" id="GO:0004497">
    <property type="term" value="F:monooxygenase activity"/>
    <property type="evidence" value="ECO:0007669"/>
    <property type="project" value="UniProtKB-KW"/>
</dbReference>
<evidence type="ECO:0000256" key="8">
    <source>
        <dbReference type="PIRSR" id="PIRSR602401-1"/>
    </source>
</evidence>
<proteinExistence type="inferred from homology"/>
<evidence type="ECO:0000256" key="7">
    <source>
        <dbReference type="ARBA" id="ARBA00023033"/>
    </source>
</evidence>
<evidence type="ECO:0000256" key="5">
    <source>
        <dbReference type="ARBA" id="ARBA00023002"/>
    </source>
</evidence>
<dbReference type="RefSeq" id="XP_030999277.1">
    <property type="nucleotide sequence ID" value="XM_031134936.1"/>
</dbReference>
<dbReference type="AlphaFoldDB" id="A0A507BE20"/>
<dbReference type="GeneID" id="41979576"/>
<evidence type="ECO:0000256" key="9">
    <source>
        <dbReference type="RuleBase" id="RU000461"/>
    </source>
</evidence>
<keyword evidence="10" id="KW-0812">Transmembrane</keyword>
<dbReference type="InterPro" id="IPR001128">
    <property type="entry name" value="Cyt_P450"/>
</dbReference>
<evidence type="ECO:0000256" key="3">
    <source>
        <dbReference type="ARBA" id="ARBA00022617"/>
    </source>
</evidence>
<dbReference type="Pfam" id="PF00067">
    <property type="entry name" value="p450"/>
    <property type="match status" value="1"/>
</dbReference>
<accession>A0A507BE20</accession>
<dbReference type="GO" id="GO:0020037">
    <property type="term" value="F:heme binding"/>
    <property type="evidence" value="ECO:0007669"/>
    <property type="project" value="InterPro"/>
</dbReference>
<dbReference type="Gene3D" id="1.10.630.10">
    <property type="entry name" value="Cytochrome P450"/>
    <property type="match status" value="1"/>
</dbReference>
<comment type="similarity">
    <text evidence="2 9">Belongs to the cytochrome P450 family.</text>
</comment>
<evidence type="ECO:0000313" key="11">
    <source>
        <dbReference type="EMBL" id="TPX17566.1"/>
    </source>
</evidence>
<feature type="transmembrane region" description="Helical" evidence="10">
    <location>
        <begin position="12"/>
        <end position="39"/>
    </location>
</feature>
<dbReference type="STRING" id="1093900.A0A507BE20"/>
<evidence type="ECO:0008006" key="13">
    <source>
        <dbReference type="Google" id="ProtNLM"/>
    </source>
</evidence>
<dbReference type="InterPro" id="IPR050121">
    <property type="entry name" value="Cytochrome_P450_monoxygenase"/>
</dbReference>
<sequence length="500" mass="56760">MAPLYTYNVFSSVGSATVAALLVASLLYCVGTAVYNVFFHPLRNYPGPKLWAITRVPYTRMYLSGQSHKKILQLHQRYGTVVRVAPDTLSYSHPNAFTEIRGHRKHHQDEHGKDPIHQFMNLDNIIGANRADHARMRRVMSHGFSAQSMLDQQPIIRSYVDRLFDKLREKAAGGGGPVNVVNWYNYTTFDVIGDLAFGEPFGCLDTFTYHPWVSLIFEGIKDMAFSTSMKRYPALFDVLMWFVPREVKAKFAQHKQLSREKVQKRLATKVSRPDFIDTMVRKRGDFQLSEDEIAANASVLIVAGSETTATLLSAATYYILANPDAMAKLTREVRSAFETEDQIDLVSVQKLDYMLAVLDESLRMYPPVPASGPRKIAPGGDVILGQFVPGGTVAEIWQWPNYHSPEHFTQPDSFIPERWLGDPRFANDKREVVNPFSVGPRNCIGKNLAYAEMRLILARMVWNFDMKLAPDSVGWDEKSRVYILWQKGPLNVYLTPRKEA</sequence>
<dbReference type="InterPro" id="IPR036396">
    <property type="entry name" value="Cyt_P450_sf"/>
</dbReference>
<keyword evidence="6 8" id="KW-0408">Iron</keyword>
<organism evidence="11 12">
    <name type="scientific">Thyridium curvatum</name>
    <dbReference type="NCBI Taxonomy" id="1093900"/>
    <lineage>
        <taxon>Eukaryota</taxon>
        <taxon>Fungi</taxon>
        <taxon>Dikarya</taxon>
        <taxon>Ascomycota</taxon>
        <taxon>Pezizomycotina</taxon>
        <taxon>Sordariomycetes</taxon>
        <taxon>Sordariomycetidae</taxon>
        <taxon>Thyridiales</taxon>
        <taxon>Thyridiaceae</taxon>
        <taxon>Thyridium</taxon>
    </lineage>
</organism>
<dbReference type="GO" id="GO:0009403">
    <property type="term" value="P:toxin biosynthetic process"/>
    <property type="evidence" value="ECO:0007669"/>
    <property type="project" value="UniProtKB-ARBA"/>
</dbReference>
<evidence type="ECO:0000256" key="10">
    <source>
        <dbReference type="SAM" id="Phobius"/>
    </source>
</evidence>
<dbReference type="FunFam" id="1.10.630.10:FF:000047">
    <property type="entry name" value="Cytochrome P450 monooxygenase"/>
    <property type="match status" value="1"/>
</dbReference>
<gene>
    <name evidence="11" type="ORF">E0L32_012129</name>
</gene>
<dbReference type="PANTHER" id="PTHR24305:SF230">
    <property type="entry name" value="P450, PUTATIVE (EUROFUNG)-RELATED"/>
    <property type="match status" value="1"/>
</dbReference>
<keyword evidence="10" id="KW-1133">Transmembrane helix</keyword>
<dbReference type="GO" id="GO:0016705">
    <property type="term" value="F:oxidoreductase activity, acting on paired donors, with incorporation or reduction of molecular oxygen"/>
    <property type="evidence" value="ECO:0007669"/>
    <property type="project" value="InterPro"/>
</dbReference>
<evidence type="ECO:0000256" key="6">
    <source>
        <dbReference type="ARBA" id="ARBA00023004"/>
    </source>
</evidence>
<keyword evidence="5 9" id="KW-0560">Oxidoreductase</keyword>
<comment type="cofactor">
    <cofactor evidence="1 8">
        <name>heme</name>
        <dbReference type="ChEBI" id="CHEBI:30413"/>
    </cofactor>
</comment>
<dbReference type="GO" id="GO:0005506">
    <property type="term" value="F:iron ion binding"/>
    <property type="evidence" value="ECO:0007669"/>
    <property type="project" value="InterPro"/>
</dbReference>
<comment type="caution">
    <text evidence="11">The sequence shown here is derived from an EMBL/GenBank/DDBJ whole genome shotgun (WGS) entry which is preliminary data.</text>
</comment>
<dbReference type="InParanoid" id="A0A507BE20"/>
<evidence type="ECO:0000256" key="2">
    <source>
        <dbReference type="ARBA" id="ARBA00010617"/>
    </source>
</evidence>
<evidence type="ECO:0000313" key="12">
    <source>
        <dbReference type="Proteomes" id="UP000319257"/>
    </source>
</evidence>
<protein>
    <recommendedName>
        <fullName evidence="13">Cytochrome P450</fullName>
    </recommendedName>
</protein>